<evidence type="ECO:0000259" key="4">
    <source>
        <dbReference type="Pfam" id="PF00338"/>
    </source>
</evidence>
<sequence>MQRRLLVPFLYIGVTNGDICCNEAQKARLGGAPGANPQLTLTLSSYHVNNLEKVCSDLVRDANGKRLRVKAPVRIYLICNPSRRLVTHVIYTSLPRSPFVVKCLFFNTNTWDKFQLSVHKRVIDLYS</sequence>
<dbReference type="InterPro" id="IPR027486">
    <property type="entry name" value="Ribosomal_uS10_dom"/>
</dbReference>
<keyword evidence="6" id="KW-1185">Reference proteome</keyword>
<accession>A0A445JUB4</accession>
<evidence type="ECO:0000313" key="5">
    <source>
        <dbReference type="EMBL" id="RZC02071.1"/>
    </source>
</evidence>
<dbReference type="GO" id="GO:1990904">
    <property type="term" value="C:ribonucleoprotein complex"/>
    <property type="evidence" value="ECO:0007669"/>
    <property type="project" value="UniProtKB-KW"/>
</dbReference>
<comment type="caution">
    <text evidence="5">The sequence shown here is derived from an EMBL/GenBank/DDBJ whole genome shotgun (WGS) entry which is preliminary data.</text>
</comment>
<dbReference type="PANTHER" id="PTHR11700">
    <property type="entry name" value="30S RIBOSOMAL PROTEIN S10 FAMILY MEMBER"/>
    <property type="match status" value="1"/>
</dbReference>
<dbReference type="InterPro" id="IPR001848">
    <property type="entry name" value="Ribosomal_uS10"/>
</dbReference>
<organism evidence="5 6">
    <name type="scientific">Glycine soja</name>
    <name type="common">Wild soybean</name>
    <dbReference type="NCBI Taxonomy" id="3848"/>
    <lineage>
        <taxon>Eukaryota</taxon>
        <taxon>Viridiplantae</taxon>
        <taxon>Streptophyta</taxon>
        <taxon>Embryophyta</taxon>
        <taxon>Tracheophyta</taxon>
        <taxon>Spermatophyta</taxon>
        <taxon>Magnoliopsida</taxon>
        <taxon>eudicotyledons</taxon>
        <taxon>Gunneridae</taxon>
        <taxon>Pentapetalae</taxon>
        <taxon>rosids</taxon>
        <taxon>fabids</taxon>
        <taxon>Fabales</taxon>
        <taxon>Fabaceae</taxon>
        <taxon>Papilionoideae</taxon>
        <taxon>50 kb inversion clade</taxon>
        <taxon>NPAAA clade</taxon>
        <taxon>indigoferoid/millettioid clade</taxon>
        <taxon>Phaseoleae</taxon>
        <taxon>Glycine</taxon>
        <taxon>Glycine subgen. Soja</taxon>
    </lineage>
</organism>
<evidence type="ECO:0000256" key="1">
    <source>
        <dbReference type="ARBA" id="ARBA00007102"/>
    </source>
</evidence>
<reference evidence="5 6" key="1">
    <citation type="submission" date="2018-09" db="EMBL/GenBank/DDBJ databases">
        <title>A high-quality reference genome of wild soybean provides a powerful tool to mine soybean genomes.</title>
        <authorList>
            <person name="Xie M."/>
            <person name="Chung C.Y.L."/>
            <person name="Li M.-W."/>
            <person name="Wong F.-L."/>
            <person name="Chan T.-F."/>
            <person name="Lam H.-M."/>
        </authorList>
    </citation>
    <scope>NUCLEOTIDE SEQUENCE [LARGE SCALE GENOMIC DNA]</scope>
    <source>
        <strain evidence="6">cv. W05</strain>
        <tissue evidence="5">Hypocotyl of etiolated seedlings</tissue>
    </source>
</reference>
<keyword evidence="2 5" id="KW-0689">Ribosomal protein</keyword>
<dbReference type="Proteomes" id="UP000289340">
    <property type="component" value="Chromosome 7"/>
</dbReference>
<dbReference type="EMBL" id="QZWG01000007">
    <property type="protein sequence ID" value="RZC02071.1"/>
    <property type="molecule type" value="Genomic_DNA"/>
</dbReference>
<name>A0A445JUB4_GLYSO</name>
<gene>
    <name evidence="5" type="ORF">D0Y65_017297</name>
</gene>
<dbReference type="InterPro" id="IPR036838">
    <property type="entry name" value="Ribosomal_uS10_dom_sf"/>
</dbReference>
<proteinExistence type="inferred from homology"/>
<dbReference type="Pfam" id="PF00338">
    <property type="entry name" value="Ribosomal_S10"/>
    <property type="match status" value="1"/>
</dbReference>
<keyword evidence="3" id="KW-0687">Ribonucleoprotein</keyword>
<dbReference type="Gene3D" id="3.30.70.600">
    <property type="entry name" value="Ribosomal protein S10 domain"/>
    <property type="match status" value="1"/>
</dbReference>
<dbReference type="AlphaFoldDB" id="A0A445JUB4"/>
<dbReference type="SUPFAM" id="SSF54999">
    <property type="entry name" value="Ribosomal protein S10"/>
    <property type="match status" value="1"/>
</dbReference>
<evidence type="ECO:0000256" key="3">
    <source>
        <dbReference type="ARBA" id="ARBA00023274"/>
    </source>
</evidence>
<feature type="domain" description="Small ribosomal subunit protein uS10" evidence="4">
    <location>
        <begin position="41"/>
        <end position="126"/>
    </location>
</feature>
<dbReference type="GO" id="GO:0003735">
    <property type="term" value="F:structural constituent of ribosome"/>
    <property type="evidence" value="ECO:0007669"/>
    <property type="project" value="InterPro"/>
</dbReference>
<dbReference type="GO" id="GO:0006412">
    <property type="term" value="P:translation"/>
    <property type="evidence" value="ECO:0007669"/>
    <property type="project" value="InterPro"/>
</dbReference>
<protein>
    <submittedName>
        <fullName evidence="5">40S ribosomal protein S20-1</fullName>
    </submittedName>
</protein>
<dbReference type="GO" id="GO:0005840">
    <property type="term" value="C:ribosome"/>
    <property type="evidence" value="ECO:0007669"/>
    <property type="project" value="UniProtKB-KW"/>
</dbReference>
<dbReference type="SMR" id="A0A445JUB4"/>
<evidence type="ECO:0000256" key="2">
    <source>
        <dbReference type="ARBA" id="ARBA00022980"/>
    </source>
</evidence>
<evidence type="ECO:0000313" key="6">
    <source>
        <dbReference type="Proteomes" id="UP000289340"/>
    </source>
</evidence>
<comment type="similarity">
    <text evidence="1">Belongs to the universal ribosomal protein uS10 family.</text>
</comment>